<dbReference type="SMART" id="SM00312">
    <property type="entry name" value="PX"/>
    <property type="match status" value="1"/>
</dbReference>
<dbReference type="PROSITE" id="PS50011">
    <property type="entry name" value="PROTEIN_KINASE_DOM"/>
    <property type="match status" value="1"/>
</dbReference>
<dbReference type="GO" id="GO:0004672">
    <property type="term" value="F:protein kinase activity"/>
    <property type="evidence" value="ECO:0007669"/>
    <property type="project" value="InterPro"/>
</dbReference>
<dbReference type="Gene3D" id="1.10.510.10">
    <property type="entry name" value="Transferase(Phosphotransferase) domain 1"/>
    <property type="match status" value="1"/>
</dbReference>
<dbReference type="PANTHER" id="PTHR22999">
    <property type="entry name" value="PX SERINE/THREONINE KINASE PXK"/>
    <property type="match status" value="1"/>
</dbReference>
<dbReference type="GO" id="GO:0005886">
    <property type="term" value="C:plasma membrane"/>
    <property type="evidence" value="ECO:0007669"/>
    <property type="project" value="TreeGrafter"/>
</dbReference>
<evidence type="ECO:0000313" key="6">
    <source>
        <dbReference type="EMBL" id="GAU93281.1"/>
    </source>
</evidence>
<gene>
    <name evidence="6" type="primary">RvY_05246-1</name>
    <name evidence="6" type="synonym">RvY_05246.1</name>
    <name evidence="6" type="ORF">RvY_05246</name>
</gene>
<dbReference type="InterPro" id="IPR051837">
    <property type="entry name" value="SortingNexin/PXDomain-PKLike"/>
</dbReference>
<dbReference type="SUPFAM" id="SSF64268">
    <property type="entry name" value="PX domain"/>
    <property type="match status" value="1"/>
</dbReference>
<keyword evidence="7" id="KW-1185">Reference proteome</keyword>
<dbReference type="InterPro" id="IPR000719">
    <property type="entry name" value="Prot_kinase_dom"/>
</dbReference>
<keyword evidence="2" id="KW-0963">Cytoplasm</keyword>
<dbReference type="GO" id="GO:0006622">
    <property type="term" value="P:protein targeting to lysosome"/>
    <property type="evidence" value="ECO:0007669"/>
    <property type="project" value="TreeGrafter"/>
</dbReference>
<feature type="domain" description="PX" evidence="5">
    <location>
        <begin position="10"/>
        <end position="121"/>
    </location>
</feature>
<sequence>MAHTCAGEDLDAFRPLTCSFEESRVVDGHTEYVIRISVPHRPKLFNEFRKRYNHFVDLNDRLSVYRPLNPLPPKTTFGNKEKILGERQVLLQQYLQSVLDDLFFLSSKPVKDFLYGNICYYREVTGYAVQLLAIYLRNSKHYTIEEEYRKIGWRINKEFCGVRYGVQKRKVSHIASWTYYGKKQVLSTADVGGFLKALSGLQHPLFAPLSFAEASETGIAVVRALAVQGCLLDEIKDAGLDCSFLARTHTTGNRPPGLVLSRISFYSRLILEALKFLHDSDIPYGNLTSRNVLVTENGIQITELESGVCGLPSFYWPWIVQFRRINTFEAVDVYCFGHVLYEMVFGVSLDSPSCEVFPPECPPLIRAVLDSILTPEACKIGMPTVAMLLTQPFFNSVLSSYPEAAMRMPVKLHEAVRAAKVEMEESYSAEQNQYHEYVKGLRVSSYKSSADEKQKRRLQSLKSQLSSADVPERGSDERTFAPGTNDEEASSSTSTSVQSF</sequence>
<dbReference type="PANTHER" id="PTHR22999:SF40">
    <property type="entry name" value="PX DOMAIN-CONTAINING PROTEIN KINASE-LIKE PROTEIN"/>
    <property type="match status" value="1"/>
</dbReference>
<evidence type="ECO:0000256" key="2">
    <source>
        <dbReference type="ARBA" id="ARBA00022490"/>
    </source>
</evidence>
<dbReference type="STRING" id="947166.A0A1D1UV02"/>
<reference evidence="6 7" key="1">
    <citation type="journal article" date="2016" name="Nat. Commun.">
        <title>Extremotolerant tardigrade genome and improved radiotolerance of human cultured cells by tardigrade-unique protein.</title>
        <authorList>
            <person name="Hashimoto T."/>
            <person name="Horikawa D.D."/>
            <person name="Saito Y."/>
            <person name="Kuwahara H."/>
            <person name="Kozuka-Hata H."/>
            <person name="Shin-I T."/>
            <person name="Minakuchi Y."/>
            <person name="Ohishi K."/>
            <person name="Motoyama A."/>
            <person name="Aizu T."/>
            <person name="Enomoto A."/>
            <person name="Kondo K."/>
            <person name="Tanaka S."/>
            <person name="Hara Y."/>
            <person name="Koshikawa S."/>
            <person name="Sagara H."/>
            <person name="Miura T."/>
            <person name="Yokobori S."/>
            <person name="Miyagawa K."/>
            <person name="Suzuki Y."/>
            <person name="Kubo T."/>
            <person name="Oyama M."/>
            <person name="Kohara Y."/>
            <person name="Fujiyama A."/>
            <person name="Arakawa K."/>
            <person name="Katayama T."/>
            <person name="Toyoda A."/>
            <person name="Kunieda T."/>
        </authorList>
    </citation>
    <scope>NUCLEOTIDE SEQUENCE [LARGE SCALE GENOMIC DNA]</scope>
    <source>
        <strain evidence="6 7">YOKOZUNA-1</strain>
    </source>
</reference>
<dbReference type="GO" id="GO:0045022">
    <property type="term" value="P:early endosome to late endosome transport"/>
    <property type="evidence" value="ECO:0007669"/>
    <property type="project" value="TreeGrafter"/>
</dbReference>
<comment type="subcellular location">
    <subcellularLocation>
        <location evidence="1">Cytoplasm</location>
    </subcellularLocation>
</comment>
<dbReference type="OrthoDB" id="41200at2759"/>
<proteinExistence type="predicted"/>
<protein>
    <recommendedName>
        <fullName evidence="8">PX domain-containing protein</fullName>
    </recommendedName>
</protein>
<dbReference type="Gene3D" id="3.30.1520.10">
    <property type="entry name" value="Phox-like domain"/>
    <property type="match status" value="1"/>
</dbReference>
<dbReference type="GO" id="GO:0043271">
    <property type="term" value="P:negative regulation of monoatomic ion transport"/>
    <property type="evidence" value="ECO:0007669"/>
    <property type="project" value="TreeGrafter"/>
</dbReference>
<organism evidence="6 7">
    <name type="scientific">Ramazzottius varieornatus</name>
    <name type="common">Water bear</name>
    <name type="synonym">Tardigrade</name>
    <dbReference type="NCBI Taxonomy" id="947166"/>
    <lineage>
        <taxon>Eukaryota</taxon>
        <taxon>Metazoa</taxon>
        <taxon>Ecdysozoa</taxon>
        <taxon>Tardigrada</taxon>
        <taxon>Eutardigrada</taxon>
        <taxon>Parachela</taxon>
        <taxon>Hypsibioidea</taxon>
        <taxon>Ramazzottiidae</taxon>
        <taxon>Ramazzottius</taxon>
    </lineage>
</organism>
<dbReference type="InterPro" id="IPR001683">
    <property type="entry name" value="PX_dom"/>
</dbReference>
<dbReference type="GO" id="GO:0005524">
    <property type="term" value="F:ATP binding"/>
    <property type="evidence" value="ECO:0007669"/>
    <property type="project" value="InterPro"/>
</dbReference>
<dbReference type="AlphaFoldDB" id="A0A1D1UV02"/>
<feature type="domain" description="Protein kinase" evidence="4">
    <location>
        <begin position="104"/>
        <end position="438"/>
    </location>
</feature>
<evidence type="ECO:0000313" key="7">
    <source>
        <dbReference type="Proteomes" id="UP000186922"/>
    </source>
</evidence>
<dbReference type="InterPro" id="IPR036871">
    <property type="entry name" value="PX_dom_sf"/>
</dbReference>
<dbReference type="GO" id="GO:0005770">
    <property type="term" value="C:late endosome"/>
    <property type="evidence" value="ECO:0007669"/>
    <property type="project" value="TreeGrafter"/>
</dbReference>
<feature type="region of interest" description="Disordered" evidence="3">
    <location>
        <begin position="448"/>
        <end position="500"/>
    </location>
</feature>
<dbReference type="Pfam" id="PF00787">
    <property type="entry name" value="PX"/>
    <property type="match status" value="1"/>
</dbReference>
<feature type="compositionally biased region" description="Basic and acidic residues" evidence="3">
    <location>
        <begin position="470"/>
        <end position="479"/>
    </location>
</feature>
<evidence type="ECO:0000259" key="5">
    <source>
        <dbReference type="PROSITE" id="PS50195"/>
    </source>
</evidence>
<dbReference type="EMBL" id="BDGG01000002">
    <property type="protein sequence ID" value="GAU93281.1"/>
    <property type="molecule type" value="Genomic_DNA"/>
</dbReference>
<dbReference type="GO" id="GO:0005769">
    <property type="term" value="C:early endosome"/>
    <property type="evidence" value="ECO:0007669"/>
    <property type="project" value="TreeGrafter"/>
</dbReference>
<comment type="caution">
    <text evidence="6">The sequence shown here is derived from an EMBL/GenBank/DDBJ whole genome shotgun (WGS) entry which is preliminary data.</text>
</comment>
<accession>A0A1D1UV02</accession>
<dbReference type="SUPFAM" id="SSF56112">
    <property type="entry name" value="Protein kinase-like (PK-like)"/>
    <property type="match status" value="1"/>
</dbReference>
<dbReference type="GO" id="GO:0035091">
    <property type="term" value="F:phosphatidylinositol binding"/>
    <property type="evidence" value="ECO:0007669"/>
    <property type="project" value="InterPro"/>
</dbReference>
<name>A0A1D1UV02_RAMVA</name>
<evidence type="ECO:0000259" key="4">
    <source>
        <dbReference type="PROSITE" id="PS50011"/>
    </source>
</evidence>
<evidence type="ECO:0000256" key="3">
    <source>
        <dbReference type="SAM" id="MobiDB-lite"/>
    </source>
</evidence>
<dbReference type="GO" id="GO:0008333">
    <property type="term" value="P:endosome to lysosome transport"/>
    <property type="evidence" value="ECO:0007669"/>
    <property type="project" value="TreeGrafter"/>
</dbReference>
<evidence type="ECO:0008006" key="8">
    <source>
        <dbReference type="Google" id="ProtNLM"/>
    </source>
</evidence>
<evidence type="ECO:0000256" key="1">
    <source>
        <dbReference type="ARBA" id="ARBA00004496"/>
    </source>
</evidence>
<dbReference type="InterPro" id="IPR011009">
    <property type="entry name" value="Kinase-like_dom_sf"/>
</dbReference>
<feature type="compositionally biased region" description="Low complexity" evidence="3">
    <location>
        <begin position="490"/>
        <end position="500"/>
    </location>
</feature>
<dbReference type="Proteomes" id="UP000186922">
    <property type="component" value="Unassembled WGS sequence"/>
</dbReference>
<dbReference type="PROSITE" id="PS50195">
    <property type="entry name" value="PX"/>
    <property type="match status" value="1"/>
</dbReference>